<dbReference type="Pfam" id="PF01728">
    <property type="entry name" value="FtsJ"/>
    <property type="match status" value="1"/>
</dbReference>
<feature type="domain" description="Ribosomal RNA methyltransferase FtsJ" evidence="2">
    <location>
        <begin position="127"/>
        <end position="182"/>
    </location>
</feature>
<accession>D8LMA3</accession>
<dbReference type="PANTHER" id="PTHR37524:SF2">
    <property type="entry name" value="RIBOSOMAL RNA METHYLTRANSFERASE FTSJ DOMAIN-CONTAINING PROTEIN"/>
    <property type="match status" value="1"/>
</dbReference>
<sequence>MGTARSGTSRYRQKLALLEARDPQEFSRRCVSDPSLCRSLLRVYLLGGGLCTSLEDVGKAVMEMQLIDEETTFWDENFPNLSRERQAGAFTHVLSLVFARGAFLWGLAQAATHGRSIIDNNNEDTAVCRAYYKIKEVTSRADLSFGEDWTAIDIGAAPGGWTSFLASKCRRVLSVDPAELDSAVLALPNVVHVQKLIEAAKGTLLDLLAEDAPAHERESRGGEGEERDDGGGRTHDGRLSGGGSFTPEASSLGSRLTPGGPIASAGSADTAGEASSMGANDRPTAPGKSQGAELVVSDMNAEPAVVADVLLSAMSAGLARPGALLVATFKDFCGRRKRMKDEVALAVERLRVGTFVVGGGASGVGEGDGGPAAAPCGGGPPNAGTSGNDADGGLEAGNGLSHAGTPPEGRVAGVACEKEGAEGWWRLEGIETMKLLAGGRAEVTIVARVAHGTGVANGGDGGR</sequence>
<evidence type="ECO:0000259" key="2">
    <source>
        <dbReference type="Pfam" id="PF01728"/>
    </source>
</evidence>
<proteinExistence type="predicted"/>
<feature type="region of interest" description="Disordered" evidence="1">
    <location>
        <begin position="366"/>
        <end position="407"/>
    </location>
</feature>
<keyword evidence="4" id="KW-1185">Reference proteome</keyword>
<dbReference type="Proteomes" id="UP000002630">
    <property type="component" value="Linkage Group LG03"/>
</dbReference>
<organism evidence="3 4">
    <name type="scientific">Ectocarpus siliculosus</name>
    <name type="common">Brown alga</name>
    <name type="synonym">Conferva siliculosa</name>
    <dbReference type="NCBI Taxonomy" id="2880"/>
    <lineage>
        <taxon>Eukaryota</taxon>
        <taxon>Sar</taxon>
        <taxon>Stramenopiles</taxon>
        <taxon>Ochrophyta</taxon>
        <taxon>PX clade</taxon>
        <taxon>Phaeophyceae</taxon>
        <taxon>Ectocarpales</taxon>
        <taxon>Ectocarpaceae</taxon>
        <taxon>Ectocarpus</taxon>
    </lineage>
</organism>
<dbReference type="InParanoid" id="D8LMA3"/>
<protein>
    <recommendedName>
        <fullName evidence="2">Ribosomal RNA methyltransferase FtsJ domain-containing protein</fullName>
    </recommendedName>
</protein>
<dbReference type="PANTHER" id="PTHR37524">
    <property type="entry name" value="RIBOSOMAL RNA LARGE SUBUNIT METHYLTRANSFERASE M"/>
    <property type="match status" value="1"/>
</dbReference>
<dbReference type="eggNOG" id="ENOG502S0GA">
    <property type="taxonomic scope" value="Eukaryota"/>
</dbReference>
<evidence type="ECO:0000256" key="1">
    <source>
        <dbReference type="SAM" id="MobiDB-lite"/>
    </source>
</evidence>
<evidence type="ECO:0000313" key="3">
    <source>
        <dbReference type="EMBL" id="CBN77513.1"/>
    </source>
</evidence>
<dbReference type="GO" id="GO:0032259">
    <property type="term" value="P:methylation"/>
    <property type="evidence" value="ECO:0007669"/>
    <property type="project" value="InterPro"/>
</dbReference>
<dbReference type="SUPFAM" id="SSF53335">
    <property type="entry name" value="S-adenosyl-L-methionine-dependent methyltransferases"/>
    <property type="match status" value="2"/>
</dbReference>
<evidence type="ECO:0000313" key="4">
    <source>
        <dbReference type="Proteomes" id="UP000002630"/>
    </source>
</evidence>
<dbReference type="GO" id="GO:0008168">
    <property type="term" value="F:methyltransferase activity"/>
    <property type="evidence" value="ECO:0007669"/>
    <property type="project" value="InterPro"/>
</dbReference>
<feature type="compositionally biased region" description="Basic and acidic residues" evidence="1">
    <location>
        <begin position="212"/>
        <end position="238"/>
    </location>
</feature>
<dbReference type="EMBL" id="FN649728">
    <property type="protein sequence ID" value="CBN77513.1"/>
    <property type="molecule type" value="Genomic_DNA"/>
</dbReference>
<reference evidence="3 4" key="1">
    <citation type="journal article" date="2010" name="Nature">
        <title>The Ectocarpus genome and the independent evolution of multicellularity in brown algae.</title>
        <authorList>
            <person name="Cock J.M."/>
            <person name="Sterck L."/>
            <person name="Rouze P."/>
            <person name="Scornet D."/>
            <person name="Allen A.E."/>
            <person name="Amoutzias G."/>
            <person name="Anthouard V."/>
            <person name="Artiguenave F."/>
            <person name="Aury J.M."/>
            <person name="Badger J.H."/>
            <person name="Beszteri B."/>
            <person name="Billiau K."/>
            <person name="Bonnet E."/>
            <person name="Bothwell J.H."/>
            <person name="Bowler C."/>
            <person name="Boyen C."/>
            <person name="Brownlee C."/>
            <person name="Carrano C.J."/>
            <person name="Charrier B."/>
            <person name="Cho G.Y."/>
            <person name="Coelho S.M."/>
            <person name="Collen J."/>
            <person name="Corre E."/>
            <person name="Da Silva C."/>
            <person name="Delage L."/>
            <person name="Delaroque N."/>
            <person name="Dittami S.M."/>
            <person name="Doulbeau S."/>
            <person name="Elias M."/>
            <person name="Farnham G."/>
            <person name="Gachon C.M."/>
            <person name="Gschloessl B."/>
            <person name="Heesch S."/>
            <person name="Jabbari K."/>
            <person name="Jubin C."/>
            <person name="Kawai H."/>
            <person name="Kimura K."/>
            <person name="Kloareg B."/>
            <person name="Kupper F.C."/>
            <person name="Lang D."/>
            <person name="Le Bail A."/>
            <person name="Leblanc C."/>
            <person name="Lerouge P."/>
            <person name="Lohr M."/>
            <person name="Lopez P.J."/>
            <person name="Martens C."/>
            <person name="Maumus F."/>
            <person name="Michel G."/>
            <person name="Miranda-Saavedra D."/>
            <person name="Morales J."/>
            <person name="Moreau H."/>
            <person name="Motomura T."/>
            <person name="Nagasato C."/>
            <person name="Napoli C.A."/>
            <person name="Nelson D.R."/>
            <person name="Nyvall-Collen P."/>
            <person name="Peters A.F."/>
            <person name="Pommier C."/>
            <person name="Potin P."/>
            <person name="Poulain J."/>
            <person name="Quesneville H."/>
            <person name="Read B."/>
            <person name="Rensing S.A."/>
            <person name="Ritter A."/>
            <person name="Rousvoal S."/>
            <person name="Samanta M."/>
            <person name="Samson G."/>
            <person name="Schroeder D.C."/>
            <person name="Segurens B."/>
            <person name="Strittmatter M."/>
            <person name="Tonon T."/>
            <person name="Tregear J.W."/>
            <person name="Valentin K."/>
            <person name="von Dassow P."/>
            <person name="Yamagishi T."/>
            <person name="Van de Peer Y."/>
            <person name="Wincker P."/>
        </authorList>
    </citation>
    <scope>NUCLEOTIDE SEQUENCE [LARGE SCALE GENOMIC DNA]</scope>
    <source>
        <strain evidence="4">Ec32 / CCAP1310/4</strain>
    </source>
</reference>
<name>D8LMA3_ECTSI</name>
<dbReference type="AlphaFoldDB" id="D8LMA3"/>
<feature type="compositionally biased region" description="Gly residues" evidence="1">
    <location>
        <begin position="366"/>
        <end position="381"/>
    </location>
</feature>
<dbReference type="OrthoDB" id="20105at2759"/>
<dbReference type="InterPro" id="IPR002877">
    <property type="entry name" value="RNA_MeTrfase_FtsJ_dom"/>
</dbReference>
<feature type="region of interest" description="Disordered" evidence="1">
    <location>
        <begin position="211"/>
        <end position="291"/>
    </location>
</feature>
<gene>
    <name evidence="3" type="ORF">Esi_0004_0062</name>
</gene>
<dbReference type="InterPro" id="IPR029063">
    <property type="entry name" value="SAM-dependent_MTases_sf"/>
</dbReference>
<dbReference type="EMBL" id="FN648596">
    <property type="protein sequence ID" value="CBN77513.1"/>
    <property type="molecule type" value="Genomic_DNA"/>
</dbReference>
<dbReference type="Gene3D" id="3.40.50.150">
    <property type="entry name" value="Vaccinia Virus protein VP39"/>
    <property type="match status" value="1"/>
</dbReference>